<keyword evidence="3" id="KW-1185">Reference proteome</keyword>
<evidence type="ECO:0000313" key="2">
    <source>
        <dbReference type="EMBL" id="ANU59282.1"/>
    </source>
</evidence>
<dbReference type="STRING" id="1796613.A4V03_18355"/>
<sequence length="143" mass="16236">MKNSEVQTLFVCGCCKRSLPASAFYINKKTGLPGNYCKECRKTVSRNHRKNEKRSLAYDRESNYPVITSTEDPTLRRELILHALETVAASIERKRRKVRESEFEYEPDAESRSGSAFESGSESKSELQLQSKSGPKPELELAD</sequence>
<dbReference type="EMBL" id="CP015401">
    <property type="protein sequence ID" value="ANU59282.1"/>
    <property type="molecule type" value="Genomic_DNA"/>
</dbReference>
<name>A0A1C7H5X7_9BACE</name>
<feature type="compositionally biased region" description="Polar residues" evidence="1">
    <location>
        <begin position="112"/>
        <end position="133"/>
    </location>
</feature>
<organism evidence="2 3">
    <name type="scientific">Bacteroides caecimuris</name>
    <dbReference type="NCBI Taxonomy" id="1796613"/>
    <lineage>
        <taxon>Bacteria</taxon>
        <taxon>Pseudomonadati</taxon>
        <taxon>Bacteroidota</taxon>
        <taxon>Bacteroidia</taxon>
        <taxon>Bacteroidales</taxon>
        <taxon>Bacteroidaceae</taxon>
        <taxon>Bacteroides</taxon>
    </lineage>
</organism>
<dbReference type="OrthoDB" id="1050422at2"/>
<dbReference type="Proteomes" id="UP000092631">
    <property type="component" value="Chromosome"/>
</dbReference>
<protein>
    <submittedName>
        <fullName evidence="2">Uncharacterized protein</fullName>
    </submittedName>
</protein>
<reference evidence="3" key="1">
    <citation type="submission" date="2016-04" db="EMBL/GenBank/DDBJ databases">
        <title>Complete Genome Sequences of Twelve Strains of a Stable Defined Moderately Diverse Mouse Microbiota 2 (sDMDMm2).</title>
        <authorList>
            <person name="Uchimura Y."/>
            <person name="Wyss M."/>
            <person name="Brugiroux S."/>
            <person name="Limenitakis J.P."/>
            <person name="Stecher B."/>
            <person name="McCoy K.D."/>
            <person name="Macpherson A.J."/>
        </authorList>
    </citation>
    <scope>NUCLEOTIDE SEQUENCE [LARGE SCALE GENOMIC DNA]</scope>
    <source>
        <strain evidence="3">I48</strain>
    </source>
</reference>
<evidence type="ECO:0000256" key="1">
    <source>
        <dbReference type="SAM" id="MobiDB-lite"/>
    </source>
</evidence>
<accession>A0A1C7H5X7</accession>
<dbReference type="RefSeq" id="WP_065539928.1">
    <property type="nucleotide sequence ID" value="NZ_CARILY010000007.1"/>
</dbReference>
<gene>
    <name evidence="2" type="ORF">A4V03_18355</name>
</gene>
<evidence type="ECO:0000313" key="3">
    <source>
        <dbReference type="Proteomes" id="UP000092631"/>
    </source>
</evidence>
<dbReference type="KEGG" id="bcae:A4V03_18355"/>
<dbReference type="AlphaFoldDB" id="A0A1C7H5X7"/>
<dbReference type="GeneID" id="82189100"/>
<feature type="region of interest" description="Disordered" evidence="1">
    <location>
        <begin position="93"/>
        <end position="143"/>
    </location>
</feature>
<proteinExistence type="predicted"/>